<accession>A0A5B0SAM5</accession>
<dbReference type="Proteomes" id="UP000325313">
    <property type="component" value="Unassembled WGS sequence"/>
</dbReference>
<feature type="region of interest" description="Disordered" evidence="2">
    <location>
        <begin position="137"/>
        <end position="166"/>
    </location>
</feature>
<name>A0A5B0SAM5_PUCGR</name>
<keyword evidence="1" id="KW-0863">Zinc-finger</keyword>
<keyword evidence="1" id="KW-0479">Metal-binding</keyword>
<evidence type="ECO:0000313" key="4">
    <source>
        <dbReference type="EMBL" id="KAA1134988.1"/>
    </source>
</evidence>
<dbReference type="PROSITE" id="PS50157">
    <property type="entry name" value="ZINC_FINGER_C2H2_2"/>
    <property type="match status" value="1"/>
</dbReference>
<gene>
    <name evidence="4" type="ORF">PGTUg99_020709</name>
</gene>
<feature type="domain" description="C2H2-type" evidence="3">
    <location>
        <begin position="71"/>
        <end position="99"/>
    </location>
</feature>
<dbReference type="PROSITE" id="PS00028">
    <property type="entry name" value="ZINC_FINGER_C2H2_1"/>
    <property type="match status" value="1"/>
</dbReference>
<organism evidence="4 5">
    <name type="scientific">Puccinia graminis f. sp. tritici</name>
    <dbReference type="NCBI Taxonomy" id="56615"/>
    <lineage>
        <taxon>Eukaryota</taxon>
        <taxon>Fungi</taxon>
        <taxon>Dikarya</taxon>
        <taxon>Basidiomycota</taxon>
        <taxon>Pucciniomycotina</taxon>
        <taxon>Pucciniomycetes</taxon>
        <taxon>Pucciniales</taxon>
        <taxon>Pucciniaceae</taxon>
        <taxon>Puccinia</taxon>
    </lineage>
</organism>
<reference evidence="4 5" key="1">
    <citation type="submission" date="2019-05" db="EMBL/GenBank/DDBJ databases">
        <title>Emergence of the Ug99 lineage of the wheat stem rust pathogen through somatic hybridization.</title>
        <authorList>
            <person name="Li F."/>
            <person name="Upadhyaya N.M."/>
            <person name="Sperschneider J."/>
            <person name="Matny O."/>
            <person name="Nguyen-Phuc H."/>
            <person name="Mago R."/>
            <person name="Raley C."/>
            <person name="Miller M.E."/>
            <person name="Silverstein K.A.T."/>
            <person name="Henningsen E."/>
            <person name="Hirsch C.D."/>
            <person name="Visser B."/>
            <person name="Pretorius Z.A."/>
            <person name="Steffenson B.J."/>
            <person name="Schwessinger B."/>
            <person name="Dodds P.N."/>
            <person name="Figueroa M."/>
        </authorList>
    </citation>
    <scope>NUCLEOTIDE SEQUENCE [LARGE SCALE GENOMIC DNA]</scope>
    <source>
        <strain evidence="4 5">Ug99</strain>
    </source>
</reference>
<proteinExistence type="predicted"/>
<keyword evidence="1" id="KW-0862">Zinc</keyword>
<dbReference type="InterPro" id="IPR013087">
    <property type="entry name" value="Znf_C2H2_type"/>
</dbReference>
<dbReference type="AlphaFoldDB" id="A0A5B0SAM5"/>
<evidence type="ECO:0000259" key="3">
    <source>
        <dbReference type="PROSITE" id="PS50157"/>
    </source>
</evidence>
<evidence type="ECO:0000313" key="5">
    <source>
        <dbReference type="Proteomes" id="UP000325313"/>
    </source>
</evidence>
<evidence type="ECO:0000256" key="2">
    <source>
        <dbReference type="SAM" id="MobiDB-lite"/>
    </source>
</evidence>
<dbReference type="EMBL" id="VDEP01000043">
    <property type="protein sequence ID" value="KAA1134988.1"/>
    <property type="molecule type" value="Genomic_DNA"/>
</dbReference>
<comment type="caution">
    <text evidence="4">The sequence shown here is derived from an EMBL/GenBank/DDBJ whole genome shotgun (WGS) entry which is preliminary data.</text>
</comment>
<dbReference type="GO" id="GO:0008270">
    <property type="term" value="F:zinc ion binding"/>
    <property type="evidence" value="ECO:0007669"/>
    <property type="project" value="UniProtKB-KW"/>
</dbReference>
<protein>
    <recommendedName>
        <fullName evidence="3">C2H2-type domain-containing protein</fullName>
    </recommendedName>
</protein>
<evidence type="ECO:0000256" key="1">
    <source>
        <dbReference type="PROSITE-ProRule" id="PRU00042"/>
    </source>
</evidence>
<sequence length="201" mass="23453">MSVLGVIRTIIEPEGTLDHTQSPKTGHSYKREAELPKHFKRCHPQTTYDRHRHMVNKSHDALIMEVRSHRFVCSKCKSLFRTFDQLQVHTRDLHRGQRMSDEARSERTEEQVEEEVTNYEKFARKLAEVERMLDVEQAERQERRQNRPRKKRRIAAENPRANSAVHQVRPTVPVELGLAPNPTNPTLLNFSGIPNFTGQSL</sequence>